<protein>
    <submittedName>
        <fullName evidence="2">Uncharacterized protein</fullName>
    </submittedName>
</protein>
<evidence type="ECO:0000256" key="1">
    <source>
        <dbReference type="SAM" id="MobiDB-lite"/>
    </source>
</evidence>
<organism evidence="2 3">
    <name type="scientific">Eruca vesicaria subsp. sativa</name>
    <name type="common">Garden rocket</name>
    <name type="synonym">Eruca sativa</name>
    <dbReference type="NCBI Taxonomy" id="29727"/>
    <lineage>
        <taxon>Eukaryota</taxon>
        <taxon>Viridiplantae</taxon>
        <taxon>Streptophyta</taxon>
        <taxon>Embryophyta</taxon>
        <taxon>Tracheophyta</taxon>
        <taxon>Spermatophyta</taxon>
        <taxon>Magnoliopsida</taxon>
        <taxon>eudicotyledons</taxon>
        <taxon>Gunneridae</taxon>
        <taxon>Pentapetalae</taxon>
        <taxon>rosids</taxon>
        <taxon>malvids</taxon>
        <taxon>Brassicales</taxon>
        <taxon>Brassicaceae</taxon>
        <taxon>Brassiceae</taxon>
        <taxon>Eruca</taxon>
    </lineage>
</organism>
<dbReference type="AlphaFoldDB" id="A0ABC8K593"/>
<proteinExistence type="predicted"/>
<feature type="region of interest" description="Disordered" evidence="1">
    <location>
        <begin position="21"/>
        <end position="44"/>
    </location>
</feature>
<feature type="compositionally biased region" description="Polar residues" evidence="1">
    <location>
        <begin position="21"/>
        <end position="34"/>
    </location>
</feature>
<comment type="caution">
    <text evidence="2">The sequence shown here is derived from an EMBL/GenBank/DDBJ whole genome shotgun (WGS) entry which is preliminary data.</text>
</comment>
<accession>A0ABC8K593</accession>
<evidence type="ECO:0000313" key="2">
    <source>
        <dbReference type="EMBL" id="CAH8353329.1"/>
    </source>
</evidence>
<dbReference type="Proteomes" id="UP001642260">
    <property type="component" value="Unassembled WGS sequence"/>
</dbReference>
<gene>
    <name evidence="2" type="ORF">ERUC_LOCUS19084</name>
</gene>
<name>A0ABC8K593_ERUVS</name>
<reference evidence="2 3" key="1">
    <citation type="submission" date="2022-03" db="EMBL/GenBank/DDBJ databases">
        <authorList>
            <person name="Macdonald S."/>
            <person name="Ahmed S."/>
            <person name="Newling K."/>
        </authorList>
    </citation>
    <scope>NUCLEOTIDE SEQUENCE [LARGE SCALE GENOMIC DNA]</scope>
</reference>
<keyword evidence="3" id="KW-1185">Reference proteome</keyword>
<sequence>MAMAMDMPPISMAEAGSSSFFNFPQQTSESQPLVTSDHAPEHISSHGSQFLNVLASNDVQSTIPTNQGIDQVPSLGNNFLSVPIFNPPQLTNKMQQPIITSNHGSVHVDALAIISSNLSTMELILKL</sequence>
<dbReference type="EMBL" id="CAKOAT010180710">
    <property type="protein sequence ID" value="CAH8353329.1"/>
    <property type="molecule type" value="Genomic_DNA"/>
</dbReference>
<evidence type="ECO:0000313" key="3">
    <source>
        <dbReference type="Proteomes" id="UP001642260"/>
    </source>
</evidence>